<dbReference type="PROSITE" id="PS51257">
    <property type="entry name" value="PROKAR_LIPOPROTEIN"/>
    <property type="match status" value="1"/>
</dbReference>
<protein>
    <recommendedName>
        <fullName evidence="5">Intersectin-EH binding protein Ibp1</fullName>
    </recommendedName>
</protein>
<organism evidence="3 4">
    <name type="scientific">Streptomyces noursei</name>
    <name type="common">Streptomyces albulus</name>
    <dbReference type="NCBI Taxonomy" id="1971"/>
    <lineage>
        <taxon>Bacteria</taxon>
        <taxon>Bacillati</taxon>
        <taxon>Actinomycetota</taxon>
        <taxon>Actinomycetes</taxon>
        <taxon>Kitasatosporales</taxon>
        <taxon>Streptomycetaceae</taxon>
        <taxon>Streptomyces</taxon>
    </lineage>
</organism>
<keyword evidence="2" id="KW-0732">Signal</keyword>
<evidence type="ECO:0000256" key="2">
    <source>
        <dbReference type="SAM" id="SignalP"/>
    </source>
</evidence>
<reference evidence="4" key="1">
    <citation type="submission" date="2015-09" db="EMBL/GenBank/DDBJ databases">
        <authorList>
            <person name="Graham D.E."/>
            <person name="Mahan K.M."/>
            <person name="Klingeman D.M."/>
            <person name="Fida T."/>
            <person name="Giannone R.J."/>
            <person name="Hettich R.L."/>
            <person name="Parry R.J."/>
            <person name="Spain J.C."/>
        </authorList>
    </citation>
    <scope>NUCLEOTIDE SEQUENCE [LARGE SCALE GENOMIC DNA]</scope>
    <source>
        <strain evidence="4">JCM 4701</strain>
    </source>
</reference>
<feature type="region of interest" description="Disordered" evidence="1">
    <location>
        <begin position="90"/>
        <end position="112"/>
    </location>
</feature>
<proteinExistence type="predicted"/>
<gene>
    <name evidence="3" type="ORF">AOB60_28055</name>
</gene>
<name>A0A2N8PEY7_STRNR</name>
<dbReference type="RefSeq" id="WP_073448488.1">
    <property type="nucleotide sequence ID" value="NZ_LJSN01000003.1"/>
</dbReference>
<evidence type="ECO:0000313" key="3">
    <source>
        <dbReference type="EMBL" id="PNE39595.1"/>
    </source>
</evidence>
<feature type="chain" id="PRO_5014964442" description="Intersectin-EH binding protein Ibp1" evidence="2">
    <location>
        <begin position="30"/>
        <end position="112"/>
    </location>
</feature>
<evidence type="ECO:0000256" key="1">
    <source>
        <dbReference type="SAM" id="MobiDB-lite"/>
    </source>
</evidence>
<feature type="signal peptide" evidence="2">
    <location>
        <begin position="1"/>
        <end position="29"/>
    </location>
</feature>
<accession>A0A2N8PEY7</accession>
<evidence type="ECO:0000313" key="4">
    <source>
        <dbReference type="Proteomes" id="UP000236047"/>
    </source>
</evidence>
<keyword evidence="4" id="KW-1185">Reference proteome</keyword>
<evidence type="ECO:0008006" key="5">
    <source>
        <dbReference type="Google" id="ProtNLM"/>
    </source>
</evidence>
<dbReference type="AlphaFoldDB" id="A0A2N8PEY7"/>
<comment type="caution">
    <text evidence="3">The sequence shown here is derived from an EMBL/GenBank/DDBJ whole genome shotgun (WGS) entry which is preliminary data.</text>
</comment>
<dbReference type="Proteomes" id="UP000236047">
    <property type="component" value="Unassembled WGS sequence"/>
</dbReference>
<sequence>MFSRKKIAAVAALMGGLTVACVIAPQAQAADTRGLCTRDVQGNVSCLQKTTSDDGKYSLTQQQNCQPSSPLQLPTHGVLNPGTMLVGPAVTCSNSAPVPGDSQPAMDGENRG</sequence>
<dbReference type="EMBL" id="LJSN01000003">
    <property type="protein sequence ID" value="PNE39595.1"/>
    <property type="molecule type" value="Genomic_DNA"/>
</dbReference>